<reference evidence="3 4" key="1">
    <citation type="submission" date="2016-10" db="EMBL/GenBank/DDBJ databases">
        <authorList>
            <person name="de Groot N.N."/>
        </authorList>
    </citation>
    <scope>NUCLEOTIDE SEQUENCE [LARGE SCALE GENOMIC DNA]</scope>
    <source>
        <strain evidence="3 4">DSM 43941</strain>
    </source>
</reference>
<dbReference type="AlphaFoldDB" id="A0A1H1YXN6"/>
<evidence type="ECO:0000259" key="2">
    <source>
        <dbReference type="Pfam" id="PF10099"/>
    </source>
</evidence>
<gene>
    <name evidence="3" type="ORF">SAMN04489716_3044</name>
</gene>
<keyword evidence="1" id="KW-0472">Membrane</keyword>
<feature type="domain" description="Anti-sigma K factor RskA C-terminal" evidence="2">
    <location>
        <begin position="101"/>
        <end position="227"/>
    </location>
</feature>
<accession>A0A1H1YXN6</accession>
<evidence type="ECO:0000256" key="1">
    <source>
        <dbReference type="SAM" id="Phobius"/>
    </source>
</evidence>
<dbReference type="STRING" id="113562.SAMN04489716_3044"/>
<dbReference type="Proteomes" id="UP000198688">
    <property type="component" value="Chromosome I"/>
</dbReference>
<evidence type="ECO:0000313" key="3">
    <source>
        <dbReference type="EMBL" id="SDT26211.1"/>
    </source>
</evidence>
<dbReference type="OrthoDB" id="4328740at2"/>
<dbReference type="EMBL" id="LT629758">
    <property type="protein sequence ID" value="SDT26211.1"/>
    <property type="molecule type" value="Genomic_DNA"/>
</dbReference>
<organism evidence="3 4">
    <name type="scientific">Actinoplanes derwentensis</name>
    <dbReference type="NCBI Taxonomy" id="113562"/>
    <lineage>
        <taxon>Bacteria</taxon>
        <taxon>Bacillati</taxon>
        <taxon>Actinomycetota</taxon>
        <taxon>Actinomycetes</taxon>
        <taxon>Micromonosporales</taxon>
        <taxon>Micromonosporaceae</taxon>
        <taxon>Actinoplanes</taxon>
    </lineage>
</organism>
<keyword evidence="1" id="KW-1133">Transmembrane helix</keyword>
<proteinExistence type="predicted"/>
<evidence type="ECO:0000313" key="4">
    <source>
        <dbReference type="Proteomes" id="UP000198688"/>
    </source>
</evidence>
<keyword evidence="1" id="KW-0812">Transmembrane</keyword>
<sequence>MQHLEPDRLVLLALSEEHEDSVEADHLRHCAGCRLELDTLRDVAELGAETHGLHDLPAPPERIWQAIEAGITPAPPVDLGERRDRPRRARPRWLMPTIAAAAAAAAAVVAVAGTAVVIRFAGRPPAEQVTARATLSPLPTVPAAAGGDARVVRGGELRIDVRNLPLTTGFRQVWLIDPDDLTKMIALGNLTAGTEVVLPVPPGTDLNRFRLVDVSDEAYDGDATHSGHSLLRGILTS</sequence>
<keyword evidence="4" id="KW-1185">Reference proteome</keyword>
<dbReference type="Pfam" id="PF10099">
    <property type="entry name" value="RskA_C"/>
    <property type="match status" value="1"/>
</dbReference>
<feature type="transmembrane region" description="Helical" evidence="1">
    <location>
        <begin position="93"/>
        <end position="118"/>
    </location>
</feature>
<dbReference type="RefSeq" id="WP_092545239.1">
    <property type="nucleotide sequence ID" value="NZ_BOMJ01000001.1"/>
</dbReference>
<dbReference type="GO" id="GO:0005886">
    <property type="term" value="C:plasma membrane"/>
    <property type="evidence" value="ECO:0007669"/>
    <property type="project" value="InterPro"/>
</dbReference>
<name>A0A1H1YXN6_9ACTN</name>
<dbReference type="InterPro" id="IPR018764">
    <property type="entry name" value="RskA_C"/>
</dbReference>
<protein>
    <submittedName>
        <fullName evidence="3">Anti-sigma-K factor rskA</fullName>
    </submittedName>
</protein>